<gene>
    <name evidence="1" type="ORF">KGD83_16045</name>
</gene>
<reference evidence="2" key="1">
    <citation type="submission" date="2021-05" db="EMBL/GenBank/DDBJ databases">
        <title>Direct Submission.</title>
        <authorList>
            <person name="Li K."/>
            <person name="Gao J."/>
        </authorList>
    </citation>
    <scope>NUCLEOTIDE SEQUENCE [LARGE SCALE GENOMIC DNA]</scope>
    <source>
        <strain evidence="2">HDS12</strain>
    </source>
</reference>
<sequence>MGWAFKLKVNPGQVRIKRLPGKWGSYAPDGLVTPAGDLTAEAEGF</sequence>
<proteinExistence type="predicted"/>
<dbReference type="Proteomes" id="UP000678016">
    <property type="component" value="Chromosome"/>
</dbReference>
<evidence type="ECO:0000313" key="2">
    <source>
        <dbReference type="Proteomes" id="UP000678016"/>
    </source>
</evidence>
<organism evidence="1 2">
    <name type="scientific">Nocardiopsis akebiae</name>
    <dbReference type="NCBI Taxonomy" id="2831968"/>
    <lineage>
        <taxon>Bacteria</taxon>
        <taxon>Bacillati</taxon>
        <taxon>Actinomycetota</taxon>
        <taxon>Actinomycetes</taxon>
        <taxon>Streptosporangiales</taxon>
        <taxon>Nocardiopsidaceae</taxon>
        <taxon>Nocardiopsis</taxon>
    </lineage>
</organism>
<evidence type="ECO:0000313" key="1">
    <source>
        <dbReference type="EMBL" id="QUX26882.1"/>
    </source>
</evidence>
<dbReference type="EMBL" id="CP074132">
    <property type="protein sequence ID" value="QUX26882.1"/>
    <property type="molecule type" value="Genomic_DNA"/>
</dbReference>
<dbReference type="RefSeq" id="WP_212639977.1">
    <property type="nucleotide sequence ID" value="NZ_CP074132.1"/>
</dbReference>
<protein>
    <submittedName>
        <fullName evidence="1">Uncharacterized protein</fullName>
    </submittedName>
</protein>
<keyword evidence="2" id="KW-1185">Reference proteome</keyword>
<accession>A0ABX8BXG9</accession>
<name>A0ABX8BXG9_9ACTN</name>